<keyword evidence="4 11" id="KW-0285">Flavoprotein</keyword>
<proteinExistence type="inferred from homology"/>
<reference evidence="15 16" key="1">
    <citation type="submission" date="2017-10" db="EMBL/GenBank/DDBJ databases">
        <title>A novel species of cold-tolerant Malassezia isolated from bats.</title>
        <authorList>
            <person name="Lorch J.M."/>
            <person name="Palmer J.M."/>
            <person name="Vanderwolf K.J."/>
            <person name="Schmidt K.Z."/>
            <person name="Verant M.L."/>
            <person name="Weller T.J."/>
            <person name="Blehert D.S."/>
        </authorList>
    </citation>
    <scope>NUCLEOTIDE SEQUENCE [LARGE SCALE GENOMIC DNA]</scope>
    <source>
        <strain evidence="15 16">NWHC:44797-103</strain>
    </source>
</reference>
<gene>
    <name evidence="15" type="primary">MCR1_2</name>
    <name evidence="15" type="ORF">MVES_001825</name>
</gene>
<evidence type="ECO:0000256" key="9">
    <source>
        <dbReference type="ARBA" id="ARBA00023128"/>
    </source>
</evidence>
<dbReference type="InterPro" id="IPR017938">
    <property type="entry name" value="Riboflavin_synthase-like_b-brl"/>
</dbReference>
<dbReference type="FunFam" id="3.40.50.80:FF:000009">
    <property type="entry name" value="NADH-cytochrome b5 reductase"/>
    <property type="match status" value="1"/>
</dbReference>
<keyword evidence="5" id="KW-1000">Mitochondrion outer membrane</keyword>
<keyword evidence="16" id="KW-1185">Reference proteome</keyword>
<dbReference type="AlphaFoldDB" id="A0A2N1JCF8"/>
<dbReference type="InterPro" id="IPR017927">
    <property type="entry name" value="FAD-bd_FR_type"/>
</dbReference>
<feature type="binding site" evidence="11">
    <location>
        <position position="162"/>
    </location>
    <ligand>
        <name>FAD</name>
        <dbReference type="ChEBI" id="CHEBI:57692"/>
    </ligand>
</feature>
<dbReference type="InterPro" id="IPR001433">
    <property type="entry name" value="OxRdtase_FAD/NAD-bd"/>
</dbReference>
<dbReference type="PRINTS" id="PR00371">
    <property type="entry name" value="FPNCR"/>
</dbReference>
<dbReference type="Proteomes" id="UP000232875">
    <property type="component" value="Unassembled WGS sequence"/>
</dbReference>
<dbReference type="GO" id="GO:0005741">
    <property type="term" value="C:mitochondrial outer membrane"/>
    <property type="evidence" value="ECO:0007669"/>
    <property type="project" value="UniProtKB-SubCell"/>
</dbReference>
<dbReference type="Gene3D" id="3.40.50.80">
    <property type="entry name" value="Nucleotide-binding domain of ferredoxin-NADP reductase (FNR) module"/>
    <property type="match status" value="1"/>
</dbReference>
<keyword evidence="8 12" id="KW-0520">NAD</keyword>
<evidence type="ECO:0000259" key="14">
    <source>
        <dbReference type="PROSITE" id="PS51384"/>
    </source>
</evidence>
<organism evidence="15 16">
    <name type="scientific">Malassezia vespertilionis</name>
    <dbReference type="NCBI Taxonomy" id="2020962"/>
    <lineage>
        <taxon>Eukaryota</taxon>
        <taxon>Fungi</taxon>
        <taxon>Dikarya</taxon>
        <taxon>Basidiomycota</taxon>
        <taxon>Ustilaginomycotina</taxon>
        <taxon>Malasseziomycetes</taxon>
        <taxon>Malasseziales</taxon>
        <taxon>Malasseziaceae</taxon>
        <taxon>Malassezia</taxon>
    </lineage>
</organism>
<keyword evidence="6 11" id="KW-0274">FAD</keyword>
<dbReference type="PRINTS" id="PR00406">
    <property type="entry name" value="CYTB5RDTASE"/>
</dbReference>
<comment type="similarity">
    <text evidence="3 12">Belongs to the flavoprotein pyridine nucleotide cytochrome reductase family.</text>
</comment>
<feature type="compositionally biased region" description="Polar residues" evidence="13">
    <location>
        <begin position="41"/>
        <end position="50"/>
    </location>
</feature>
<dbReference type="STRING" id="2020962.A0A2N1JCF8"/>
<evidence type="ECO:0000313" key="15">
    <source>
        <dbReference type="EMBL" id="PKI84228.1"/>
    </source>
</evidence>
<dbReference type="EC" id="1.6.2.2" evidence="12"/>
<dbReference type="Gene3D" id="2.40.30.10">
    <property type="entry name" value="Translation factors"/>
    <property type="match status" value="1"/>
</dbReference>
<feature type="binding site" evidence="11">
    <location>
        <position position="177"/>
    </location>
    <ligand>
        <name>FAD</name>
        <dbReference type="ChEBI" id="CHEBI:57692"/>
    </ligand>
</feature>
<evidence type="ECO:0000256" key="3">
    <source>
        <dbReference type="ARBA" id="ARBA00006105"/>
    </source>
</evidence>
<dbReference type="Pfam" id="PF00970">
    <property type="entry name" value="FAD_binding_6"/>
    <property type="match status" value="1"/>
</dbReference>
<dbReference type="SUPFAM" id="SSF52343">
    <property type="entry name" value="Ferredoxin reductase-like, C-terminal NADP-linked domain"/>
    <property type="match status" value="1"/>
</dbReference>
<evidence type="ECO:0000256" key="12">
    <source>
        <dbReference type="RuleBase" id="RU361226"/>
    </source>
</evidence>
<feature type="binding site" evidence="11">
    <location>
        <position position="185"/>
    </location>
    <ligand>
        <name>FAD</name>
        <dbReference type="ChEBI" id="CHEBI:57692"/>
    </ligand>
</feature>
<feature type="binding site" evidence="11">
    <location>
        <position position="160"/>
    </location>
    <ligand>
        <name>FAD</name>
        <dbReference type="ChEBI" id="CHEBI:57692"/>
    </ligand>
</feature>
<dbReference type="PROSITE" id="PS51384">
    <property type="entry name" value="FAD_FR"/>
    <property type="match status" value="1"/>
</dbReference>
<accession>A0A2N1JCF8</accession>
<evidence type="ECO:0000256" key="1">
    <source>
        <dbReference type="ARBA" id="ARBA00001974"/>
    </source>
</evidence>
<dbReference type="GO" id="GO:0090524">
    <property type="term" value="F:cytochrome-b5 reductase activity, acting on NADH"/>
    <property type="evidence" value="ECO:0007669"/>
    <property type="project" value="UniProtKB-EC"/>
</dbReference>
<dbReference type="EMBL" id="KZ454989">
    <property type="protein sequence ID" value="PKI84228.1"/>
    <property type="molecule type" value="Genomic_DNA"/>
</dbReference>
<feature type="binding site" evidence="11">
    <location>
        <position position="179"/>
    </location>
    <ligand>
        <name>FAD</name>
        <dbReference type="ChEBI" id="CHEBI:57692"/>
    </ligand>
</feature>
<feature type="domain" description="FAD-binding FR-type" evidence="14">
    <location>
        <begin position="103"/>
        <end position="211"/>
    </location>
</feature>
<feature type="region of interest" description="Disordered" evidence="13">
    <location>
        <begin position="26"/>
        <end position="56"/>
    </location>
</feature>
<evidence type="ECO:0000256" key="7">
    <source>
        <dbReference type="ARBA" id="ARBA00023002"/>
    </source>
</evidence>
<feature type="region of interest" description="Disordered" evidence="13">
    <location>
        <begin position="324"/>
        <end position="356"/>
    </location>
</feature>
<feature type="compositionally biased region" description="Basic and acidic residues" evidence="13">
    <location>
        <begin position="329"/>
        <end position="338"/>
    </location>
</feature>
<keyword evidence="5" id="KW-0472">Membrane</keyword>
<comment type="subcellular location">
    <subcellularLocation>
        <location evidence="2">Mitochondrion outer membrane</location>
        <topology evidence="2">Single-pass membrane protein</topology>
    </subcellularLocation>
</comment>
<dbReference type="OrthoDB" id="432685at2759"/>
<dbReference type="InterPro" id="IPR008333">
    <property type="entry name" value="Cbr1-like_FAD-bd_dom"/>
</dbReference>
<keyword evidence="7 12" id="KW-0560">Oxidoreductase</keyword>
<evidence type="ECO:0000256" key="4">
    <source>
        <dbReference type="ARBA" id="ARBA00022630"/>
    </source>
</evidence>
<evidence type="ECO:0000256" key="10">
    <source>
        <dbReference type="ARBA" id="ARBA00047682"/>
    </source>
</evidence>
<dbReference type="Pfam" id="PF00175">
    <property type="entry name" value="NAD_binding_1"/>
    <property type="match status" value="1"/>
</dbReference>
<evidence type="ECO:0000256" key="8">
    <source>
        <dbReference type="ARBA" id="ARBA00023027"/>
    </source>
</evidence>
<sequence>MSANIRVLVRKSIAASSMVSMCRYSTTTPGTDNASKPMDTKSGTLPSRNPKQGVPSRGNMTKYFTFGVLVGVAGYFALHKFDREPTSQLLDAGAHGEPAFHKEEFRKFRLKRIDPHNHDTSLYVFELPSGNVSGAHVACAVAVMGADGTPKNDFGEPLARGYTPLNPPHTRGEFELLIKHYPEGKMTQHLLSLRPGDEILVKGPREKFPYKANEFDHIGMIAGGTGIAPMWQVLSAIASNPDDATKVTLLFGNKTEADILLRRQLNELAKDKRFNIIHYLDNPPANWNGEKGYITAEEIKKHLPAPSLGAKTKVFVSGPSGQIRSIIGPKREPNDTSPREGALADVGYSAEQAHKF</sequence>
<name>A0A2N1JCF8_9BASI</name>
<comment type="cofactor">
    <cofactor evidence="1 11 12">
        <name>FAD</name>
        <dbReference type="ChEBI" id="CHEBI:57692"/>
    </cofactor>
</comment>
<dbReference type="CDD" id="cd06183">
    <property type="entry name" value="cyt_b5_reduct_like"/>
    <property type="match status" value="1"/>
</dbReference>
<evidence type="ECO:0000256" key="6">
    <source>
        <dbReference type="ARBA" id="ARBA00022827"/>
    </source>
</evidence>
<keyword evidence="9" id="KW-0496">Mitochondrion</keyword>
<dbReference type="PANTHER" id="PTHR19370">
    <property type="entry name" value="NADH-CYTOCHROME B5 REDUCTASE"/>
    <property type="match status" value="1"/>
</dbReference>
<dbReference type="InterPro" id="IPR001709">
    <property type="entry name" value="Flavoprot_Pyr_Nucl_cyt_Rdtase"/>
</dbReference>
<evidence type="ECO:0000313" key="16">
    <source>
        <dbReference type="Proteomes" id="UP000232875"/>
    </source>
</evidence>
<evidence type="ECO:0000256" key="11">
    <source>
        <dbReference type="PIRSR" id="PIRSR601834-1"/>
    </source>
</evidence>
<protein>
    <recommendedName>
        <fullName evidence="12">NADH-cytochrome b5 reductase</fullName>
        <ecNumber evidence="12">1.6.2.2</ecNumber>
    </recommendedName>
</protein>
<evidence type="ECO:0000256" key="5">
    <source>
        <dbReference type="ARBA" id="ARBA00022787"/>
    </source>
</evidence>
<dbReference type="InterPro" id="IPR039261">
    <property type="entry name" value="FNR_nucleotide-bd"/>
</dbReference>
<evidence type="ECO:0000256" key="2">
    <source>
        <dbReference type="ARBA" id="ARBA00004572"/>
    </source>
</evidence>
<dbReference type="InterPro" id="IPR001834">
    <property type="entry name" value="CBR-like"/>
</dbReference>
<feature type="binding site" evidence="11">
    <location>
        <position position="186"/>
    </location>
    <ligand>
        <name>FAD</name>
        <dbReference type="ChEBI" id="CHEBI:57692"/>
    </ligand>
</feature>
<dbReference type="SUPFAM" id="SSF63380">
    <property type="entry name" value="Riboflavin synthase domain-like"/>
    <property type="match status" value="1"/>
</dbReference>
<comment type="catalytic activity">
    <reaction evidence="10 12">
        <text>2 Fe(III)-[cytochrome b5] + NADH = 2 Fe(II)-[cytochrome b5] + NAD(+) + H(+)</text>
        <dbReference type="Rhea" id="RHEA:46680"/>
        <dbReference type="Rhea" id="RHEA-COMP:10438"/>
        <dbReference type="Rhea" id="RHEA-COMP:10439"/>
        <dbReference type="ChEBI" id="CHEBI:15378"/>
        <dbReference type="ChEBI" id="CHEBI:29033"/>
        <dbReference type="ChEBI" id="CHEBI:29034"/>
        <dbReference type="ChEBI" id="CHEBI:57540"/>
        <dbReference type="ChEBI" id="CHEBI:57945"/>
        <dbReference type="EC" id="1.6.2.2"/>
    </reaction>
</comment>
<dbReference type="PANTHER" id="PTHR19370:SF171">
    <property type="entry name" value="NADH-CYTOCHROME B5 REDUCTASE 2"/>
    <property type="match status" value="1"/>
</dbReference>
<evidence type="ECO:0000256" key="13">
    <source>
        <dbReference type="SAM" id="MobiDB-lite"/>
    </source>
</evidence>